<keyword evidence="2" id="KW-1185">Reference proteome</keyword>
<protein>
    <submittedName>
        <fullName evidence="1">Uncharacterized protein</fullName>
    </submittedName>
</protein>
<evidence type="ECO:0000313" key="2">
    <source>
        <dbReference type="Proteomes" id="UP001207468"/>
    </source>
</evidence>
<evidence type="ECO:0000313" key="1">
    <source>
        <dbReference type="EMBL" id="KAI9510620.1"/>
    </source>
</evidence>
<gene>
    <name evidence="1" type="ORF">F5148DRAFT_1147408</name>
</gene>
<proteinExistence type="predicted"/>
<accession>A0ACC0UFV7</accession>
<dbReference type="EMBL" id="JAGFNK010000038">
    <property type="protein sequence ID" value="KAI9510620.1"/>
    <property type="molecule type" value="Genomic_DNA"/>
</dbReference>
<name>A0ACC0UFV7_9AGAM</name>
<sequence length="257" mass="28506">MHPWNENKGAAGLSNNSVACMGSPYWLAWAQCLMDLICTYTYAHTTIVNGSHHPICPIQDDRDYVTLGITGPHGSPKHSLDFFCSLCTSCAFQKLDLHQDRQWASNLSLCHKILDKLKDFLQCAWTCELACGVHLALVKTVIDEMLLESDYVIAKLKVNLHPGFLSLVTFNWASQAERAIFEVLTIAKDAMTTHACHLVVHGKSVHHSLHLLESISLDILSLLATELASVNQEKEEIKCRVSTIFGMQCGSLCILKG</sequence>
<comment type="caution">
    <text evidence="1">The sequence shown here is derived from an EMBL/GenBank/DDBJ whole genome shotgun (WGS) entry which is preliminary data.</text>
</comment>
<dbReference type="Proteomes" id="UP001207468">
    <property type="component" value="Unassembled WGS sequence"/>
</dbReference>
<organism evidence="1 2">
    <name type="scientific">Russula earlei</name>
    <dbReference type="NCBI Taxonomy" id="71964"/>
    <lineage>
        <taxon>Eukaryota</taxon>
        <taxon>Fungi</taxon>
        <taxon>Dikarya</taxon>
        <taxon>Basidiomycota</taxon>
        <taxon>Agaricomycotina</taxon>
        <taxon>Agaricomycetes</taxon>
        <taxon>Russulales</taxon>
        <taxon>Russulaceae</taxon>
        <taxon>Russula</taxon>
    </lineage>
</organism>
<reference evidence="1" key="1">
    <citation type="submission" date="2021-03" db="EMBL/GenBank/DDBJ databases">
        <title>Evolutionary priming and transition to the ectomycorrhizal habit in an iconic lineage of mushroom-forming fungi: is preadaptation a requirement?</title>
        <authorList>
            <consortium name="DOE Joint Genome Institute"/>
            <person name="Looney B.P."/>
            <person name="Miyauchi S."/>
            <person name="Morin E."/>
            <person name="Drula E."/>
            <person name="Courty P.E."/>
            <person name="Chicoki N."/>
            <person name="Fauchery L."/>
            <person name="Kohler A."/>
            <person name="Kuo A."/>
            <person name="LaButti K."/>
            <person name="Pangilinan J."/>
            <person name="Lipzen A."/>
            <person name="Riley R."/>
            <person name="Andreopoulos W."/>
            <person name="He G."/>
            <person name="Johnson J."/>
            <person name="Barry K.W."/>
            <person name="Grigoriev I.V."/>
            <person name="Nagy L."/>
            <person name="Hibbett D."/>
            <person name="Henrissat B."/>
            <person name="Matheny P.B."/>
            <person name="Labbe J."/>
            <person name="Martin A.F."/>
        </authorList>
    </citation>
    <scope>NUCLEOTIDE SEQUENCE</scope>
    <source>
        <strain evidence="1">BPL698</strain>
    </source>
</reference>